<evidence type="ECO:0000313" key="2">
    <source>
        <dbReference type="EMBL" id="CEK80875.1"/>
    </source>
</evidence>
<sequence length="56" mass="6253">MYPILLSVLQTLQHRSLESAVLVTFTNPIQPLYHLQSLCHQGVNVGGKRWGNHSGL</sequence>
<protein>
    <submittedName>
        <fullName evidence="2">Uncharacterized protein</fullName>
    </submittedName>
</protein>
<dbReference type="AlphaFoldDB" id="A0A0B7ALR0"/>
<gene>
    <name evidence="2" type="primary">ORF123136</name>
    <name evidence="1" type="synonym">ORF123133</name>
</gene>
<organism evidence="2">
    <name type="scientific">Arion vulgaris</name>
    <dbReference type="NCBI Taxonomy" id="1028688"/>
    <lineage>
        <taxon>Eukaryota</taxon>
        <taxon>Metazoa</taxon>
        <taxon>Spiralia</taxon>
        <taxon>Lophotrochozoa</taxon>
        <taxon>Mollusca</taxon>
        <taxon>Gastropoda</taxon>
        <taxon>Heterobranchia</taxon>
        <taxon>Euthyneura</taxon>
        <taxon>Panpulmonata</taxon>
        <taxon>Eupulmonata</taxon>
        <taxon>Stylommatophora</taxon>
        <taxon>Helicina</taxon>
        <taxon>Arionoidea</taxon>
        <taxon>Arionidae</taxon>
        <taxon>Arion</taxon>
    </lineage>
</organism>
<evidence type="ECO:0000313" key="1">
    <source>
        <dbReference type="EMBL" id="CEK80873.1"/>
    </source>
</evidence>
<reference evidence="2" key="1">
    <citation type="submission" date="2014-12" db="EMBL/GenBank/DDBJ databases">
        <title>Insight into the proteome of Arion vulgaris.</title>
        <authorList>
            <person name="Aradska J."/>
            <person name="Bulat T."/>
            <person name="Smidak R."/>
            <person name="Sarate P."/>
            <person name="Gangsoo J."/>
            <person name="Sialana F."/>
            <person name="Bilban M."/>
            <person name="Lubec G."/>
        </authorList>
    </citation>
    <scope>NUCLEOTIDE SEQUENCE</scope>
    <source>
        <tissue evidence="2">Skin</tissue>
    </source>
</reference>
<accession>A0A0B7ALR0</accession>
<proteinExistence type="predicted"/>
<dbReference type="EMBL" id="HACG01034010">
    <property type="protein sequence ID" value="CEK80875.1"/>
    <property type="molecule type" value="Transcribed_RNA"/>
</dbReference>
<name>A0A0B7ALR0_9EUPU</name>
<dbReference type="EMBL" id="HACG01034008">
    <property type="protein sequence ID" value="CEK80873.1"/>
    <property type="molecule type" value="Transcribed_RNA"/>
</dbReference>